<dbReference type="EC" id="3.4.21.88" evidence="2"/>
<evidence type="ECO:0000259" key="1">
    <source>
        <dbReference type="Pfam" id="PF01726"/>
    </source>
</evidence>
<dbReference type="RefSeq" id="WP_077846611.1">
    <property type="nucleotide sequence ID" value="NZ_LZZM01000093.1"/>
</dbReference>
<dbReference type="InterPro" id="IPR036390">
    <property type="entry name" value="WH_DNA-bd_sf"/>
</dbReference>
<dbReference type="InterPro" id="IPR006199">
    <property type="entry name" value="LexA_DNA-bd_dom"/>
</dbReference>
<reference evidence="2 3" key="1">
    <citation type="submission" date="2016-05" db="EMBL/GenBank/DDBJ databases">
        <title>Microbial solvent formation.</title>
        <authorList>
            <person name="Poehlein A."/>
            <person name="Montoya Solano J.D."/>
            <person name="Flitsch S."/>
            <person name="Krabben P."/>
            <person name="Duerre P."/>
            <person name="Daniel R."/>
        </authorList>
    </citation>
    <scope>NUCLEOTIDE SEQUENCE [LARGE SCALE GENOMIC DNA]</scope>
    <source>
        <strain evidence="2 3">DSM 2619</strain>
    </source>
</reference>
<dbReference type="EMBL" id="LZZM01000093">
    <property type="protein sequence ID" value="OOM79991.1"/>
    <property type="molecule type" value="Genomic_DNA"/>
</dbReference>
<feature type="domain" description="LexA repressor DNA-binding" evidence="1">
    <location>
        <begin position="2"/>
        <end position="62"/>
    </location>
</feature>
<dbReference type="SUPFAM" id="SSF46785">
    <property type="entry name" value="Winged helix' DNA-binding domain"/>
    <property type="match status" value="1"/>
</dbReference>
<dbReference type="GO" id="GO:0006508">
    <property type="term" value="P:proteolysis"/>
    <property type="evidence" value="ECO:0007669"/>
    <property type="project" value="InterPro"/>
</dbReference>
<sequence>MLTEKQKEIFDIIKNYIENKKIPPTVREICKLSGISSTSAIRGYINKLEKEVYILKEKGCCRSIRIQKIS</sequence>
<evidence type="ECO:0000313" key="3">
    <source>
        <dbReference type="Proteomes" id="UP000190890"/>
    </source>
</evidence>
<dbReference type="Pfam" id="PF01726">
    <property type="entry name" value="LexA_DNA_bind"/>
    <property type="match status" value="1"/>
</dbReference>
<protein>
    <submittedName>
        <fullName evidence="2">LexA repressor</fullName>
        <ecNumber evidence="2">3.4.21.88</ecNumber>
    </submittedName>
</protein>
<accession>A0A1S8TQF7</accession>
<dbReference type="InterPro" id="IPR036388">
    <property type="entry name" value="WH-like_DNA-bd_sf"/>
</dbReference>
<dbReference type="Proteomes" id="UP000190890">
    <property type="component" value="Unassembled WGS sequence"/>
</dbReference>
<dbReference type="STRING" id="29367.CLPUN_14150"/>
<keyword evidence="2" id="KW-0378">Hydrolase</keyword>
<proteinExistence type="predicted"/>
<dbReference type="GO" id="GO:0004252">
    <property type="term" value="F:serine-type endopeptidase activity"/>
    <property type="evidence" value="ECO:0007669"/>
    <property type="project" value="UniProtKB-EC"/>
</dbReference>
<comment type="caution">
    <text evidence="2">The sequence shown here is derived from an EMBL/GenBank/DDBJ whole genome shotgun (WGS) entry which is preliminary data.</text>
</comment>
<dbReference type="OrthoDB" id="2187688at2"/>
<organism evidence="2 3">
    <name type="scientific">Clostridium puniceum</name>
    <dbReference type="NCBI Taxonomy" id="29367"/>
    <lineage>
        <taxon>Bacteria</taxon>
        <taxon>Bacillati</taxon>
        <taxon>Bacillota</taxon>
        <taxon>Clostridia</taxon>
        <taxon>Eubacteriales</taxon>
        <taxon>Clostridiaceae</taxon>
        <taxon>Clostridium</taxon>
    </lineage>
</organism>
<dbReference type="Gene3D" id="1.10.10.10">
    <property type="entry name" value="Winged helix-like DNA-binding domain superfamily/Winged helix DNA-binding domain"/>
    <property type="match status" value="1"/>
</dbReference>
<dbReference type="AlphaFoldDB" id="A0A1S8TQF7"/>
<name>A0A1S8TQF7_9CLOT</name>
<keyword evidence="3" id="KW-1185">Reference proteome</keyword>
<gene>
    <name evidence="2" type="primary">lexA_2</name>
    <name evidence="2" type="ORF">CLPUN_14150</name>
</gene>
<evidence type="ECO:0000313" key="2">
    <source>
        <dbReference type="EMBL" id="OOM79991.1"/>
    </source>
</evidence>